<comment type="similarity">
    <text evidence="1">Belongs to the short-chain dehydrogenases/reductases (SDR) family.</text>
</comment>
<keyword evidence="6" id="KW-1185">Reference proteome</keyword>
<feature type="region of interest" description="Disordered" evidence="3">
    <location>
        <begin position="35"/>
        <end position="57"/>
    </location>
</feature>
<evidence type="ECO:0000256" key="1">
    <source>
        <dbReference type="ARBA" id="ARBA00006484"/>
    </source>
</evidence>
<dbReference type="InterPro" id="IPR020904">
    <property type="entry name" value="Sc_DH/Rdtase_CS"/>
</dbReference>
<protein>
    <submittedName>
        <fullName evidence="5">SDR family NAD(P)-dependent oxidoreductase</fullName>
        <ecNumber evidence="5">1.1.1.-</ecNumber>
    </submittedName>
</protein>
<proteinExistence type="inferred from homology"/>
<dbReference type="PROSITE" id="PS00061">
    <property type="entry name" value="ADH_SHORT"/>
    <property type="match status" value="1"/>
</dbReference>
<dbReference type="InterPro" id="IPR057326">
    <property type="entry name" value="KR_dom"/>
</dbReference>
<reference evidence="5 6" key="1">
    <citation type="journal article" date="2019" name="Int. J. Syst. Evol. Microbiol.">
        <title>The Global Catalogue of Microorganisms (GCM) 10K type strain sequencing project: providing services to taxonomists for standard genome sequencing and annotation.</title>
        <authorList>
            <consortium name="The Broad Institute Genomics Platform"/>
            <consortium name="The Broad Institute Genome Sequencing Center for Infectious Disease"/>
            <person name="Wu L."/>
            <person name="Ma J."/>
        </authorList>
    </citation>
    <scope>NUCLEOTIDE SEQUENCE [LARGE SCALE GENOMIC DNA]</scope>
    <source>
        <strain evidence="5 6">CGMCC 1.12237</strain>
    </source>
</reference>
<sequence>MLSGRTVVVTGGGHGVGEAVAIELGRYGANVVVNDLGTSPEGDGSDPEPAETTAEAVREAGGEALAHYGDASSMAYAEELLADASDTFGRVDGVANFAGIVRNDPIAEIDREDWDAVLGVHLGSHVAQLRALVRHAEDHPLDAERSFVGVSSGAAVGGFGQLPYATAKAGVLGFVRSASDELRDQGIRVNALVPGAESRQNSYFPASESEGRDIPDPKHVGPTVGFLMSDAAEGVNGLTIRASGEMIALVSDPQATRVAYREGGWTPETVAAKFTEVFGEHENLDRKRYPLE</sequence>
<dbReference type="Gene3D" id="3.40.50.720">
    <property type="entry name" value="NAD(P)-binding Rossmann-like Domain"/>
    <property type="match status" value="1"/>
</dbReference>
<dbReference type="Proteomes" id="UP001596201">
    <property type="component" value="Unassembled WGS sequence"/>
</dbReference>
<feature type="domain" description="Ketoreductase" evidence="4">
    <location>
        <begin position="5"/>
        <end position="198"/>
    </location>
</feature>
<accession>A0ABD5RG29</accession>
<dbReference type="RefSeq" id="WP_227231077.1">
    <property type="nucleotide sequence ID" value="NZ_JAJCVJ010000003.1"/>
</dbReference>
<dbReference type="Pfam" id="PF00106">
    <property type="entry name" value="adh_short"/>
    <property type="match status" value="1"/>
</dbReference>
<organism evidence="5 6">
    <name type="scientific">Salinirubrum litoreum</name>
    <dbReference type="NCBI Taxonomy" id="1126234"/>
    <lineage>
        <taxon>Archaea</taxon>
        <taxon>Methanobacteriati</taxon>
        <taxon>Methanobacteriota</taxon>
        <taxon>Stenosarchaea group</taxon>
        <taxon>Halobacteria</taxon>
        <taxon>Halobacteriales</taxon>
        <taxon>Haloferacaceae</taxon>
        <taxon>Salinirubrum</taxon>
    </lineage>
</organism>
<dbReference type="PANTHER" id="PTHR45024:SF2">
    <property type="entry name" value="SCP2 DOMAIN-CONTAINING PROTEIN"/>
    <property type="match status" value="1"/>
</dbReference>
<dbReference type="EMBL" id="JBHSKX010000004">
    <property type="protein sequence ID" value="MFC5369020.1"/>
    <property type="molecule type" value="Genomic_DNA"/>
</dbReference>
<dbReference type="EC" id="1.1.1.-" evidence="5"/>
<comment type="caution">
    <text evidence="5">The sequence shown here is derived from an EMBL/GenBank/DDBJ whole genome shotgun (WGS) entry which is preliminary data.</text>
</comment>
<dbReference type="PANTHER" id="PTHR45024">
    <property type="entry name" value="DEHYDROGENASES, SHORT CHAIN"/>
    <property type="match status" value="1"/>
</dbReference>
<dbReference type="InterPro" id="IPR002347">
    <property type="entry name" value="SDR_fam"/>
</dbReference>
<gene>
    <name evidence="5" type="ORF">ACFPJ5_19000</name>
</gene>
<evidence type="ECO:0000313" key="5">
    <source>
        <dbReference type="EMBL" id="MFC5369020.1"/>
    </source>
</evidence>
<dbReference type="SUPFAM" id="SSF51735">
    <property type="entry name" value="NAD(P)-binding Rossmann-fold domains"/>
    <property type="match status" value="1"/>
</dbReference>
<evidence type="ECO:0000256" key="2">
    <source>
        <dbReference type="ARBA" id="ARBA00023002"/>
    </source>
</evidence>
<evidence type="ECO:0000259" key="4">
    <source>
        <dbReference type="SMART" id="SM00822"/>
    </source>
</evidence>
<evidence type="ECO:0000256" key="3">
    <source>
        <dbReference type="SAM" id="MobiDB-lite"/>
    </source>
</evidence>
<dbReference type="InterPro" id="IPR036291">
    <property type="entry name" value="NAD(P)-bd_dom_sf"/>
</dbReference>
<dbReference type="GO" id="GO:0016491">
    <property type="term" value="F:oxidoreductase activity"/>
    <property type="evidence" value="ECO:0007669"/>
    <property type="project" value="UniProtKB-KW"/>
</dbReference>
<evidence type="ECO:0000313" key="6">
    <source>
        <dbReference type="Proteomes" id="UP001596201"/>
    </source>
</evidence>
<dbReference type="SMART" id="SM00822">
    <property type="entry name" value="PKS_KR"/>
    <property type="match status" value="1"/>
</dbReference>
<keyword evidence="2 5" id="KW-0560">Oxidoreductase</keyword>
<dbReference type="AlphaFoldDB" id="A0ABD5RG29"/>
<dbReference type="InterPro" id="IPR051687">
    <property type="entry name" value="Peroxisomal_Beta-Oxidation"/>
</dbReference>
<name>A0ABD5RG29_9EURY</name>
<dbReference type="PRINTS" id="PR00081">
    <property type="entry name" value="GDHRDH"/>
</dbReference>